<comment type="caution">
    <text evidence="1">The sequence shown here is derived from an EMBL/GenBank/DDBJ whole genome shotgun (WGS) entry which is preliminary data.</text>
</comment>
<proteinExistence type="predicted"/>
<reference evidence="1" key="1">
    <citation type="submission" date="2021-06" db="EMBL/GenBank/DDBJ databases">
        <authorList>
            <person name="Kallberg Y."/>
            <person name="Tangrot J."/>
            <person name="Rosling A."/>
        </authorList>
    </citation>
    <scope>NUCLEOTIDE SEQUENCE</scope>
    <source>
        <strain evidence="1">UK204</strain>
    </source>
</reference>
<sequence>MAYVLTSEFLNEEDLMSLRKRILGKIVVENLKILGVERQRLGLWKPIGRSKFRFSSI</sequence>
<accession>A0A9N9EVI8</accession>
<evidence type="ECO:0000313" key="1">
    <source>
        <dbReference type="EMBL" id="CAG8495680.1"/>
    </source>
</evidence>
<dbReference type="Proteomes" id="UP000789570">
    <property type="component" value="Unassembled WGS sequence"/>
</dbReference>
<protein>
    <submittedName>
        <fullName evidence="1">10672_t:CDS:1</fullName>
    </submittedName>
</protein>
<keyword evidence="2" id="KW-1185">Reference proteome</keyword>
<evidence type="ECO:0000313" key="2">
    <source>
        <dbReference type="Proteomes" id="UP000789570"/>
    </source>
</evidence>
<name>A0A9N9EVI8_9GLOM</name>
<dbReference type="AlphaFoldDB" id="A0A9N9EVI8"/>
<dbReference type="EMBL" id="CAJVPQ010000603">
    <property type="protein sequence ID" value="CAG8495680.1"/>
    <property type="molecule type" value="Genomic_DNA"/>
</dbReference>
<organism evidence="1 2">
    <name type="scientific">Funneliformis caledonium</name>
    <dbReference type="NCBI Taxonomy" id="1117310"/>
    <lineage>
        <taxon>Eukaryota</taxon>
        <taxon>Fungi</taxon>
        <taxon>Fungi incertae sedis</taxon>
        <taxon>Mucoromycota</taxon>
        <taxon>Glomeromycotina</taxon>
        <taxon>Glomeromycetes</taxon>
        <taxon>Glomerales</taxon>
        <taxon>Glomeraceae</taxon>
        <taxon>Funneliformis</taxon>
    </lineage>
</organism>
<gene>
    <name evidence="1" type="ORF">FCALED_LOCUS3443</name>
</gene>